<dbReference type="Gene3D" id="3.40.50.150">
    <property type="entry name" value="Vaccinia Virus protein VP39"/>
    <property type="match status" value="1"/>
</dbReference>
<protein>
    <submittedName>
        <fullName evidence="2">Methyltransferase type 12</fullName>
    </submittedName>
</protein>
<accession>E1JVR4</accession>
<dbReference type="CDD" id="cd02440">
    <property type="entry name" value="AdoMet_MTases"/>
    <property type="match status" value="1"/>
</dbReference>
<name>E1JVR4_SOLFR</name>
<keyword evidence="2" id="KW-0489">Methyltransferase</keyword>
<reference evidence="2 3" key="1">
    <citation type="submission" date="2010-08" db="EMBL/GenBank/DDBJ databases">
        <title>The draft genome of Desulfovibrio fructosovorans JJ.</title>
        <authorList>
            <consortium name="US DOE Joint Genome Institute (JGI-PGF)"/>
            <person name="Lucas S."/>
            <person name="Copeland A."/>
            <person name="Lapidus A."/>
            <person name="Cheng J.-F."/>
            <person name="Bruce D."/>
            <person name="Goodwin L."/>
            <person name="Pitluck S."/>
            <person name="Land M.L."/>
            <person name="Hauser L."/>
            <person name="Chang Y.-J."/>
            <person name="Jeffries C."/>
            <person name="Wall J.D."/>
            <person name="Stahl D.A."/>
            <person name="Arkin A.P."/>
            <person name="Dehal P."/>
            <person name="Stolyar S.M."/>
            <person name="Hazen T.C."/>
            <person name="Woyke T.J."/>
        </authorList>
    </citation>
    <scope>NUCLEOTIDE SEQUENCE [LARGE SCALE GENOMIC DNA]</scope>
    <source>
        <strain evidence="2 3">JJ</strain>
    </source>
</reference>
<dbReference type="AlphaFoldDB" id="E1JVR4"/>
<dbReference type="SUPFAM" id="SSF53335">
    <property type="entry name" value="S-adenosyl-L-methionine-dependent methyltransferases"/>
    <property type="match status" value="1"/>
</dbReference>
<dbReference type="RefSeq" id="WP_005992967.1">
    <property type="nucleotide sequence ID" value="NZ_AECZ01000009.1"/>
</dbReference>
<comment type="caution">
    <text evidence="2">The sequence shown here is derived from an EMBL/GenBank/DDBJ whole genome shotgun (WGS) entry which is preliminary data.</text>
</comment>
<evidence type="ECO:0000313" key="3">
    <source>
        <dbReference type="Proteomes" id="UP000006250"/>
    </source>
</evidence>
<dbReference type="STRING" id="596151.DesfrDRAFT_1713"/>
<gene>
    <name evidence="2" type="ORF">DesfrDRAFT_1713</name>
</gene>
<dbReference type="EMBL" id="AECZ01000009">
    <property type="protein sequence ID" value="EFL51552.1"/>
    <property type="molecule type" value="Genomic_DNA"/>
</dbReference>
<dbReference type="Proteomes" id="UP000006250">
    <property type="component" value="Unassembled WGS sequence"/>
</dbReference>
<organism evidence="2 3">
    <name type="scientific">Solidesulfovibrio fructosivorans JJ]</name>
    <dbReference type="NCBI Taxonomy" id="596151"/>
    <lineage>
        <taxon>Bacteria</taxon>
        <taxon>Pseudomonadati</taxon>
        <taxon>Thermodesulfobacteriota</taxon>
        <taxon>Desulfovibrionia</taxon>
        <taxon>Desulfovibrionales</taxon>
        <taxon>Desulfovibrionaceae</taxon>
        <taxon>Solidesulfovibrio</taxon>
    </lineage>
</organism>
<sequence length="226" mass="24451">METEIFRLEVARRLLAGLDPACVWRPVYGPDGTLLAPGHGPGPDELESYIGNLDVVGKSVVDLGCNLGYFAFRAAWRGATRVLGCDVDPDVIRTARELARLHGLDNVDFSACDFLCGPPAAPPCEMAMLIDFIGRGVISKGRLESVAKAAAAWASKELFFTLRPAYRLDDLPASPAELERLYPGHVRGGHFHLADALAERLGPDWSPRRLTGSGRVKAALLFTRVG</sequence>
<keyword evidence="2" id="KW-0808">Transferase</keyword>
<dbReference type="InterPro" id="IPR025714">
    <property type="entry name" value="Methyltranfer_dom"/>
</dbReference>
<dbReference type="Pfam" id="PF13847">
    <property type="entry name" value="Methyltransf_31"/>
    <property type="match status" value="1"/>
</dbReference>
<dbReference type="OrthoDB" id="9765084at2"/>
<keyword evidence="3" id="KW-1185">Reference proteome</keyword>
<dbReference type="GO" id="GO:0008168">
    <property type="term" value="F:methyltransferase activity"/>
    <property type="evidence" value="ECO:0007669"/>
    <property type="project" value="UniProtKB-KW"/>
</dbReference>
<dbReference type="eggNOG" id="COG2264">
    <property type="taxonomic scope" value="Bacteria"/>
</dbReference>
<dbReference type="GO" id="GO:0032259">
    <property type="term" value="P:methylation"/>
    <property type="evidence" value="ECO:0007669"/>
    <property type="project" value="UniProtKB-KW"/>
</dbReference>
<evidence type="ECO:0000313" key="2">
    <source>
        <dbReference type="EMBL" id="EFL51552.1"/>
    </source>
</evidence>
<feature type="domain" description="Methyltransferase" evidence="1">
    <location>
        <begin position="57"/>
        <end position="115"/>
    </location>
</feature>
<dbReference type="InterPro" id="IPR029063">
    <property type="entry name" value="SAM-dependent_MTases_sf"/>
</dbReference>
<proteinExistence type="predicted"/>
<evidence type="ECO:0000259" key="1">
    <source>
        <dbReference type="Pfam" id="PF13847"/>
    </source>
</evidence>